<accession>A0ABV8BKI7</accession>
<feature type="compositionally biased region" description="Basic and acidic residues" evidence="1">
    <location>
        <begin position="37"/>
        <end position="53"/>
    </location>
</feature>
<dbReference type="EMBL" id="JBHRZI010000007">
    <property type="protein sequence ID" value="MFC3890786.1"/>
    <property type="molecule type" value="Genomic_DNA"/>
</dbReference>
<keyword evidence="3" id="KW-1185">Reference proteome</keyword>
<comment type="caution">
    <text evidence="2">The sequence shown here is derived from an EMBL/GenBank/DDBJ whole genome shotgun (WGS) entry which is preliminary data.</text>
</comment>
<name>A0ABV8BKI7_9PSEU</name>
<sequence length="53" mass="6039">MIAHLLTTIDHHEVTPPEVTLPHRPPSRGYQRTSRTLQRELPDRAGELDVRSG</sequence>
<evidence type="ECO:0000313" key="2">
    <source>
        <dbReference type="EMBL" id="MFC3890786.1"/>
    </source>
</evidence>
<organism evidence="2 3">
    <name type="scientific">Lentzea rhizosphaerae</name>
    <dbReference type="NCBI Taxonomy" id="2041025"/>
    <lineage>
        <taxon>Bacteria</taxon>
        <taxon>Bacillati</taxon>
        <taxon>Actinomycetota</taxon>
        <taxon>Actinomycetes</taxon>
        <taxon>Pseudonocardiales</taxon>
        <taxon>Pseudonocardiaceae</taxon>
        <taxon>Lentzea</taxon>
    </lineage>
</organism>
<evidence type="ECO:0000313" key="3">
    <source>
        <dbReference type="Proteomes" id="UP001595690"/>
    </source>
</evidence>
<gene>
    <name evidence="2" type="ORF">ACFOWZ_04820</name>
</gene>
<dbReference type="RefSeq" id="WP_382369302.1">
    <property type="nucleotide sequence ID" value="NZ_JBHRZI010000007.1"/>
</dbReference>
<feature type="region of interest" description="Disordered" evidence="1">
    <location>
        <begin position="1"/>
        <end position="53"/>
    </location>
</feature>
<reference evidence="3" key="1">
    <citation type="journal article" date="2019" name="Int. J. Syst. Evol. Microbiol.">
        <title>The Global Catalogue of Microorganisms (GCM) 10K type strain sequencing project: providing services to taxonomists for standard genome sequencing and annotation.</title>
        <authorList>
            <consortium name="The Broad Institute Genomics Platform"/>
            <consortium name="The Broad Institute Genome Sequencing Center for Infectious Disease"/>
            <person name="Wu L."/>
            <person name="Ma J."/>
        </authorList>
    </citation>
    <scope>NUCLEOTIDE SEQUENCE [LARGE SCALE GENOMIC DNA]</scope>
    <source>
        <strain evidence="3">CGMCC 4.7405</strain>
    </source>
</reference>
<evidence type="ECO:0000256" key="1">
    <source>
        <dbReference type="SAM" id="MobiDB-lite"/>
    </source>
</evidence>
<protein>
    <submittedName>
        <fullName evidence="2">Uncharacterized protein</fullName>
    </submittedName>
</protein>
<dbReference type="Proteomes" id="UP001595690">
    <property type="component" value="Unassembled WGS sequence"/>
</dbReference>
<proteinExistence type="predicted"/>